<dbReference type="Gene3D" id="3.90.420.10">
    <property type="entry name" value="Oxidoreductase, molybdopterin-binding domain"/>
    <property type="match status" value="1"/>
</dbReference>
<dbReference type="InterPro" id="IPR036374">
    <property type="entry name" value="OxRdtase_Mopterin-bd_sf"/>
</dbReference>
<dbReference type="Proteomes" id="UP000287155">
    <property type="component" value="Unassembled WGS sequence"/>
</dbReference>
<dbReference type="InterPro" id="IPR008335">
    <property type="entry name" value="Mopterin_OxRdtase_euk"/>
</dbReference>
<dbReference type="GO" id="GO:0008482">
    <property type="term" value="F:sulfite oxidase activity"/>
    <property type="evidence" value="ECO:0007669"/>
    <property type="project" value="TreeGrafter"/>
</dbReference>
<sequence>YNTVEGASPQGWKVEVGGLVDKPFTFEASEPFAMPQTEVIMVLQCSGNGRSLFQPRPSGNPWKRGRVGNVTFRGVRLKDLLAAKGVKLGEKAFLITADATRQGTAPEFVRSVPIQALEHALLALSMNGEPLPPVHGGPVRLVFPGYFGVNNVKWVQKIEFTEAENTTPE</sequence>
<feature type="domain" description="Oxidoreductase molybdopterin-binding" evidence="1">
    <location>
        <begin position="7"/>
        <end position="167"/>
    </location>
</feature>
<reference evidence="2 3" key="1">
    <citation type="journal article" date="2019" name="Extremophiles">
        <title>Biogeography of thermophiles and predominance of Thermus scotoductus in domestic water heaters.</title>
        <authorList>
            <person name="Wilpiszeski R.L."/>
            <person name="Zhang Z."/>
            <person name="House C.H."/>
        </authorList>
    </citation>
    <scope>NUCLEOTIDE SEQUENCE [LARGE SCALE GENOMIC DNA]</scope>
    <source>
        <strain evidence="2 3">14_S14</strain>
    </source>
</reference>
<dbReference type="RefSeq" id="WP_153186787.1">
    <property type="nucleotide sequence ID" value="NZ_PEMJ01000241.1"/>
</dbReference>
<dbReference type="Pfam" id="PF00174">
    <property type="entry name" value="Oxidored_molyb"/>
    <property type="match status" value="1"/>
</dbReference>
<accession>A0A430UXE9</accession>
<evidence type="ECO:0000313" key="2">
    <source>
        <dbReference type="EMBL" id="RTI14055.1"/>
    </source>
</evidence>
<feature type="non-terminal residue" evidence="2">
    <location>
        <position position="169"/>
    </location>
</feature>
<dbReference type="SUPFAM" id="SSF56524">
    <property type="entry name" value="Oxidoreductase molybdopterin-binding domain"/>
    <property type="match status" value="1"/>
</dbReference>
<dbReference type="PRINTS" id="PR00407">
    <property type="entry name" value="EUMOPTERIN"/>
</dbReference>
<dbReference type="PANTHER" id="PTHR19372">
    <property type="entry name" value="SULFITE REDUCTASE"/>
    <property type="match status" value="1"/>
</dbReference>
<name>A0A430UXE9_THESC</name>
<protein>
    <submittedName>
        <fullName evidence="2">Sulfite oxidase</fullName>
    </submittedName>
</protein>
<dbReference type="PANTHER" id="PTHR19372:SF7">
    <property type="entry name" value="SULFITE OXIDASE, MITOCHONDRIAL"/>
    <property type="match status" value="1"/>
</dbReference>
<proteinExistence type="predicted"/>
<dbReference type="GO" id="GO:0043546">
    <property type="term" value="F:molybdopterin cofactor binding"/>
    <property type="evidence" value="ECO:0007669"/>
    <property type="project" value="TreeGrafter"/>
</dbReference>
<comment type="caution">
    <text evidence="2">The sequence shown here is derived from an EMBL/GenBank/DDBJ whole genome shotgun (WGS) entry which is preliminary data.</text>
</comment>
<dbReference type="GO" id="GO:0020037">
    <property type="term" value="F:heme binding"/>
    <property type="evidence" value="ECO:0007669"/>
    <property type="project" value="TreeGrafter"/>
</dbReference>
<evidence type="ECO:0000313" key="3">
    <source>
        <dbReference type="Proteomes" id="UP000287155"/>
    </source>
</evidence>
<organism evidence="2 3">
    <name type="scientific">Thermus scotoductus</name>
    <dbReference type="NCBI Taxonomy" id="37636"/>
    <lineage>
        <taxon>Bacteria</taxon>
        <taxon>Thermotogati</taxon>
        <taxon>Deinococcota</taxon>
        <taxon>Deinococci</taxon>
        <taxon>Thermales</taxon>
        <taxon>Thermaceae</taxon>
        <taxon>Thermus</taxon>
    </lineage>
</organism>
<evidence type="ECO:0000259" key="1">
    <source>
        <dbReference type="Pfam" id="PF00174"/>
    </source>
</evidence>
<dbReference type="AlphaFoldDB" id="A0A430UXE9"/>
<feature type="non-terminal residue" evidence="2">
    <location>
        <position position="1"/>
    </location>
</feature>
<dbReference type="EMBL" id="PEMJ01000241">
    <property type="protein sequence ID" value="RTI14055.1"/>
    <property type="molecule type" value="Genomic_DNA"/>
</dbReference>
<dbReference type="GO" id="GO:0006790">
    <property type="term" value="P:sulfur compound metabolic process"/>
    <property type="evidence" value="ECO:0007669"/>
    <property type="project" value="TreeGrafter"/>
</dbReference>
<gene>
    <name evidence="2" type="ORF">CSW27_07775</name>
</gene>
<dbReference type="InterPro" id="IPR000572">
    <property type="entry name" value="OxRdtase_Mopterin-bd_dom"/>
</dbReference>